<dbReference type="Proteomes" id="UP000504634">
    <property type="component" value="Unplaced"/>
</dbReference>
<dbReference type="Gene3D" id="3.40.525.10">
    <property type="entry name" value="CRAL-TRIO lipid binding domain"/>
    <property type="match status" value="1"/>
</dbReference>
<evidence type="ECO:0000259" key="1">
    <source>
        <dbReference type="PROSITE" id="PS50191"/>
    </source>
</evidence>
<reference evidence="3" key="1">
    <citation type="submission" date="2025-08" db="UniProtKB">
        <authorList>
            <consortium name="RefSeq"/>
        </authorList>
    </citation>
    <scope>IDENTIFICATION</scope>
    <source>
        <strain evidence="3">11010-0011.00</strain>
        <tissue evidence="3">Whole body</tissue>
    </source>
</reference>
<dbReference type="InterPro" id="IPR036273">
    <property type="entry name" value="CRAL/TRIO_N_dom_sf"/>
</dbReference>
<dbReference type="AlphaFoldDB" id="A0A6J2T2P8"/>
<gene>
    <name evidence="3" type="primary">LOC115620421</name>
</gene>
<dbReference type="InterPro" id="IPR036865">
    <property type="entry name" value="CRAL-TRIO_dom_sf"/>
</dbReference>
<dbReference type="InterPro" id="IPR001251">
    <property type="entry name" value="CRAL-TRIO_dom"/>
</dbReference>
<organism evidence="2 3">
    <name type="scientific">Drosophila lebanonensis</name>
    <name type="common">Fruit fly</name>
    <name type="synonym">Scaptodrosophila lebanonensis</name>
    <dbReference type="NCBI Taxonomy" id="7225"/>
    <lineage>
        <taxon>Eukaryota</taxon>
        <taxon>Metazoa</taxon>
        <taxon>Ecdysozoa</taxon>
        <taxon>Arthropoda</taxon>
        <taxon>Hexapoda</taxon>
        <taxon>Insecta</taxon>
        <taxon>Pterygota</taxon>
        <taxon>Neoptera</taxon>
        <taxon>Endopterygota</taxon>
        <taxon>Diptera</taxon>
        <taxon>Brachycera</taxon>
        <taxon>Muscomorpha</taxon>
        <taxon>Ephydroidea</taxon>
        <taxon>Drosophilidae</taxon>
        <taxon>Scaptodrosophila</taxon>
    </lineage>
</organism>
<dbReference type="SUPFAM" id="SSF46938">
    <property type="entry name" value="CRAL/TRIO N-terminal domain"/>
    <property type="match status" value="1"/>
</dbReference>
<dbReference type="PROSITE" id="PS50191">
    <property type="entry name" value="CRAL_TRIO"/>
    <property type="match status" value="1"/>
</dbReference>
<keyword evidence="2" id="KW-1185">Reference proteome</keyword>
<accession>A0A6J2T2P8</accession>
<dbReference type="GO" id="GO:1902936">
    <property type="term" value="F:phosphatidylinositol bisphosphate binding"/>
    <property type="evidence" value="ECO:0007669"/>
    <property type="project" value="TreeGrafter"/>
</dbReference>
<dbReference type="RefSeq" id="XP_030369505.1">
    <property type="nucleotide sequence ID" value="XM_030513645.1"/>
</dbReference>
<dbReference type="CDD" id="cd00170">
    <property type="entry name" value="SEC14"/>
    <property type="match status" value="1"/>
</dbReference>
<dbReference type="SUPFAM" id="SSF52087">
    <property type="entry name" value="CRAL/TRIO domain"/>
    <property type="match status" value="1"/>
</dbReference>
<dbReference type="GO" id="GO:0016020">
    <property type="term" value="C:membrane"/>
    <property type="evidence" value="ECO:0007669"/>
    <property type="project" value="TreeGrafter"/>
</dbReference>
<dbReference type="PANTHER" id="PTHR10174:SF213">
    <property type="entry name" value="CRAL-TRIO DOMAIN-CONTAINING PROTEIN"/>
    <property type="match status" value="1"/>
</dbReference>
<feature type="domain" description="CRAL-TRIO" evidence="1">
    <location>
        <begin position="153"/>
        <end position="315"/>
    </location>
</feature>
<proteinExistence type="predicted"/>
<evidence type="ECO:0000313" key="2">
    <source>
        <dbReference type="Proteomes" id="UP000504634"/>
    </source>
</evidence>
<name>A0A6J2T2P8_DROLE</name>
<dbReference type="GeneID" id="115620421"/>
<dbReference type="PRINTS" id="PR00180">
    <property type="entry name" value="CRETINALDHBP"/>
</dbReference>
<dbReference type="SMART" id="SM00516">
    <property type="entry name" value="SEC14"/>
    <property type="match status" value="1"/>
</dbReference>
<evidence type="ECO:0000313" key="3">
    <source>
        <dbReference type="RefSeq" id="XP_030369505.1"/>
    </source>
</evidence>
<dbReference type="OrthoDB" id="6432525at2759"/>
<dbReference type="Pfam" id="PF00650">
    <property type="entry name" value="CRAL_TRIO"/>
    <property type="match status" value="1"/>
</dbReference>
<sequence>MRIPGQPVSQAVNQFHLRKQTASISFDSRPSTAGNAFRGALTRPRYGLETELKCNRERPLAFEESEPRARKMKAADLDEQYARFPEIRREEVQKLVDWACAQPHISKDFSEAEALHFFYACKYSMGVSKQVLDTNLTARTHLEEFFCNLDCERPEIRRAMKTVSIVPLPGATPEGYRVIVARLDDLNASNFNYADCMKLYCMIFDFWMYEDGIQPGHVIVMDLKGCSLGHIARIGLLQMKKFLFYLQEAAAIRLISFHFINIVPFMDKLLALMNPFMKKELMSILFLHNDINDFYKFVPRDMLPKDYGGPLEEISISKEIFYNKLLANRKEMLEFEKRHQVNEKLRPGKPKNASDLFGIEGNFKKLDID</sequence>
<dbReference type="PANTHER" id="PTHR10174">
    <property type="entry name" value="ALPHA-TOCOPHEROL TRANSFER PROTEIN-RELATED"/>
    <property type="match status" value="1"/>
</dbReference>
<protein>
    <submittedName>
        <fullName evidence="3">Alpha-tocopherol transfer protein-like</fullName>
    </submittedName>
</protein>